<evidence type="ECO:0000256" key="1">
    <source>
        <dbReference type="SAM" id="Phobius"/>
    </source>
</evidence>
<dbReference type="AlphaFoldDB" id="A0A382SXL0"/>
<gene>
    <name evidence="2" type="ORF">METZ01_LOCUS366811</name>
</gene>
<protein>
    <submittedName>
        <fullName evidence="2">Uncharacterized protein</fullName>
    </submittedName>
</protein>
<feature type="transmembrane region" description="Helical" evidence="1">
    <location>
        <begin position="6"/>
        <end position="26"/>
    </location>
</feature>
<accession>A0A382SXL0</accession>
<organism evidence="2">
    <name type="scientific">marine metagenome</name>
    <dbReference type="NCBI Taxonomy" id="408172"/>
    <lineage>
        <taxon>unclassified sequences</taxon>
        <taxon>metagenomes</taxon>
        <taxon>ecological metagenomes</taxon>
    </lineage>
</organism>
<proteinExistence type="predicted"/>
<name>A0A382SXL0_9ZZZZ</name>
<feature type="non-terminal residue" evidence="2">
    <location>
        <position position="50"/>
    </location>
</feature>
<reference evidence="2" key="1">
    <citation type="submission" date="2018-05" db="EMBL/GenBank/DDBJ databases">
        <authorList>
            <person name="Lanie J.A."/>
            <person name="Ng W.-L."/>
            <person name="Kazmierczak K.M."/>
            <person name="Andrzejewski T.M."/>
            <person name="Davidsen T.M."/>
            <person name="Wayne K.J."/>
            <person name="Tettelin H."/>
            <person name="Glass J.I."/>
            <person name="Rusch D."/>
            <person name="Podicherti R."/>
            <person name="Tsui H.-C.T."/>
            <person name="Winkler M.E."/>
        </authorList>
    </citation>
    <scope>NUCLEOTIDE SEQUENCE</scope>
</reference>
<evidence type="ECO:0000313" key="2">
    <source>
        <dbReference type="EMBL" id="SVD13957.1"/>
    </source>
</evidence>
<keyword evidence="1" id="KW-1133">Transmembrane helix</keyword>
<sequence length="50" mass="5509">MIQNNIIRYLIIGSLLVNAGFAGGTYQMDDLVENISTATCYPENDAVWSL</sequence>
<keyword evidence="1" id="KW-0472">Membrane</keyword>
<keyword evidence="1" id="KW-0812">Transmembrane</keyword>
<dbReference type="EMBL" id="UINC01131948">
    <property type="protein sequence ID" value="SVD13957.1"/>
    <property type="molecule type" value="Genomic_DNA"/>
</dbReference>